<accession>A0ABW8IPM2</accession>
<dbReference type="Gene3D" id="3.30.70.2700">
    <property type="match status" value="1"/>
</dbReference>
<dbReference type="Proteomes" id="UP001620405">
    <property type="component" value="Unassembled WGS sequence"/>
</dbReference>
<name>A0ABW8IPM2_9GAMM</name>
<gene>
    <name evidence="1" type="ORF">ISP13_00010</name>
</gene>
<comment type="caution">
    <text evidence="1">The sequence shown here is derived from an EMBL/GenBank/DDBJ whole genome shotgun (WGS) entry which is preliminary data.</text>
</comment>
<sequence length="88" mass="10007">MLRLTDIKLPLDHAEEALAAAIRARLHVGAQAVRSYTVFRRGHDARKRGAIQLIYTLDVDVADEAKLLQRFADDPHVRPTPDTNYRFV</sequence>
<proteinExistence type="predicted"/>
<evidence type="ECO:0000313" key="1">
    <source>
        <dbReference type="EMBL" id="MFK2871900.1"/>
    </source>
</evidence>
<evidence type="ECO:0000313" key="2">
    <source>
        <dbReference type="Proteomes" id="UP001620405"/>
    </source>
</evidence>
<protein>
    <submittedName>
        <fullName evidence="1">Uncharacterized protein</fullName>
    </submittedName>
</protein>
<feature type="non-terminal residue" evidence="1">
    <location>
        <position position="88"/>
    </location>
</feature>
<reference evidence="1 2" key="1">
    <citation type="submission" date="2020-10" db="EMBL/GenBank/DDBJ databases">
        <title>Phylogeny of dyella-like bacteria.</title>
        <authorList>
            <person name="Fu J."/>
        </authorList>
    </citation>
    <scope>NUCLEOTIDE SEQUENCE [LARGE SCALE GENOMIC DNA]</scope>
    <source>
        <strain evidence="1 2">DHOB07</strain>
    </source>
</reference>
<keyword evidence="2" id="KW-1185">Reference proteome</keyword>
<organism evidence="1 2">
    <name type="scientific">Dyella lipolytica</name>
    <dbReference type="NCBI Taxonomy" id="1867835"/>
    <lineage>
        <taxon>Bacteria</taxon>
        <taxon>Pseudomonadati</taxon>
        <taxon>Pseudomonadota</taxon>
        <taxon>Gammaproteobacteria</taxon>
        <taxon>Lysobacterales</taxon>
        <taxon>Rhodanobacteraceae</taxon>
        <taxon>Dyella</taxon>
    </lineage>
</organism>
<dbReference type="EMBL" id="JADIKG010000002">
    <property type="protein sequence ID" value="MFK2871900.1"/>
    <property type="molecule type" value="Genomic_DNA"/>
</dbReference>